<comment type="caution">
    <text evidence="2">The sequence shown here is derived from an EMBL/GenBank/DDBJ whole genome shotgun (WGS) entry which is preliminary data.</text>
</comment>
<keyword evidence="3" id="KW-1185">Reference proteome</keyword>
<evidence type="ECO:0000313" key="2">
    <source>
        <dbReference type="EMBL" id="EFV12695.1"/>
    </source>
</evidence>
<reference evidence="2 3" key="1">
    <citation type="journal article" date="2011" name="Stand. Genomic Sci.">
        <title>High quality draft genome sequence of Segniliparus rugosus CDC 945(T)= (ATCC BAA-974(T)).</title>
        <authorList>
            <person name="Earl A.M."/>
            <person name="Desjardins C.A."/>
            <person name="Fitzgerald M.G."/>
            <person name="Arachchi H.M."/>
            <person name="Zeng Q."/>
            <person name="Mehta T."/>
            <person name="Griggs A."/>
            <person name="Birren B.W."/>
            <person name="Toney N.C."/>
            <person name="Carr J."/>
            <person name="Posey J."/>
            <person name="Butler W.R."/>
        </authorList>
    </citation>
    <scope>NUCLEOTIDE SEQUENCE [LARGE SCALE GENOMIC DNA]</scope>
    <source>
        <strain evidence="3">ATCC BAA-974 / DSM 45345 / CCUG 50838 / CIP 108380 / JCM 13579 / CDC 945</strain>
    </source>
</reference>
<dbReference type="InterPro" id="IPR028994">
    <property type="entry name" value="Integrin_alpha_N"/>
</dbReference>
<dbReference type="SUPFAM" id="SSF69318">
    <property type="entry name" value="Integrin alpha N-terminal domain"/>
    <property type="match status" value="1"/>
</dbReference>
<evidence type="ECO:0000256" key="1">
    <source>
        <dbReference type="SAM" id="SignalP"/>
    </source>
</evidence>
<feature type="chain" id="PRO_5003200312" description="FG-GAP repeat protein" evidence="1">
    <location>
        <begin position="24"/>
        <end position="233"/>
    </location>
</feature>
<accession>E5XSL8</accession>
<feature type="signal peptide" evidence="1">
    <location>
        <begin position="1"/>
        <end position="23"/>
    </location>
</feature>
<dbReference type="Proteomes" id="UP000004816">
    <property type="component" value="Unassembled WGS sequence"/>
</dbReference>
<protein>
    <recommendedName>
        <fullName evidence="4">FG-GAP repeat protein</fullName>
    </recommendedName>
</protein>
<proteinExistence type="predicted"/>
<dbReference type="EMBL" id="ACZI02000002">
    <property type="protein sequence ID" value="EFV12695.1"/>
    <property type="molecule type" value="Genomic_DNA"/>
</dbReference>
<dbReference type="STRING" id="679197.HMPREF9336_02490"/>
<dbReference type="AlphaFoldDB" id="E5XSL8"/>
<organism evidence="2 3">
    <name type="scientific">Segniliparus rugosus (strain ATCC BAA-974 / DSM 45345 / CCUG 50838 / CIP 108380 / JCM 13579 / CDC 945)</name>
    <dbReference type="NCBI Taxonomy" id="679197"/>
    <lineage>
        <taxon>Bacteria</taxon>
        <taxon>Bacillati</taxon>
        <taxon>Actinomycetota</taxon>
        <taxon>Actinomycetes</taxon>
        <taxon>Mycobacteriales</taxon>
        <taxon>Segniliparaceae</taxon>
        <taxon>Segniliparus</taxon>
    </lineage>
</organism>
<name>E5XSL8_SEGRC</name>
<dbReference type="RefSeq" id="WP_007470854.1">
    <property type="nucleotide sequence ID" value="NZ_KI391953.1"/>
</dbReference>
<evidence type="ECO:0008006" key="4">
    <source>
        <dbReference type="Google" id="ProtNLM"/>
    </source>
</evidence>
<keyword evidence="1" id="KW-0732">Signal</keyword>
<sequence>MPGIKIFATSLLVLALSSAPASADPLPGCANTFNGTDAASCQLRSTDPVGLRFEKRVTGTSAQIRILAKDGSTAQTITEPIDGYAGSGVVLLQDLDGDGRDDLLLSLTTGGAHGNPDWAVWRAAGNSTQFQRVEGKLFGSEFWSAGDGYTAAYGSGGGWGVSFSKIENGAFVQVASVGRQATAGVPDPGSKPCSLQNSSNLDRYGLTKQTAEQKFCALALPQLRARGLSDYSG</sequence>
<evidence type="ECO:0000313" key="3">
    <source>
        <dbReference type="Proteomes" id="UP000004816"/>
    </source>
</evidence>
<dbReference type="OrthoDB" id="4760726at2"/>
<gene>
    <name evidence="2" type="ORF">HMPREF9336_02490</name>
</gene>
<dbReference type="HOGENOM" id="CLU_104585_0_0_11"/>